<organism evidence="2 3">
    <name type="scientific">Lentibacillus salinarum</name>
    <dbReference type="NCBI Taxonomy" id="446820"/>
    <lineage>
        <taxon>Bacteria</taxon>
        <taxon>Bacillati</taxon>
        <taxon>Bacillota</taxon>
        <taxon>Bacilli</taxon>
        <taxon>Bacillales</taxon>
        <taxon>Bacillaceae</taxon>
        <taxon>Lentibacillus</taxon>
    </lineage>
</organism>
<dbReference type="Pfam" id="PF20563">
    <property type="entry name" value="DUF6773"/>
    <property type="match status" value="1"/>
</dbReference>
<evidence type="ECO:0000313" key="3">
    <source>
        <dbReference type="Proteomes" id="UP001597178"/>
    </source>
</evidence>
<reference evidence="3" key="1">
    <citation type="journal article" date="2019" name="Int. J. Syst. Evol. Microbiol.">
        <title>The Global Catalogue of Microorganisms (GCM) 10K type strain sequencing project: providing services to taxonomists for standard genome sequencing and annotation.</title>
        <authorList>
            <consortium name="The Broad Institute Genomics Platform"/>
            <consortium name="The Broad Institute Genome Sequencing Center for Infectious Disease"/>
            <person name="Wu L."/>
            <person name="Ma J."/>
        </authorList>
    </citation>
    <scope>NUCLEOTIDE SEQUENCE [LARGE SCALE GENOMIC DNA]</scope>
    <source>
        <strain evidence="3">CCUG 54822</strain>
    </source>
</reference>
<evidence type="ECO:0000313" key="2">
    <source>
        <dbReference type="EMBL" id="MFD1361242.1"/>
    </source>
</evidence>
<name>A0ABW3ZT29_9BACI</name>
<feature type="transmembrane region" description="Helical" evidence="1">
    <location>
        <begin position="123"/>
        <end position="150"/>
    </location>
</feature>
<accession>A0ABW3ZT29</accession>
<comment type="caution">
    <text evidence="2">The sequence shown here is derived from an EMBL/GenBank/DDBJ whole genome shotgun (WGS) entry which is preliminary data.</text>
</comment>
<dbReference type="InterPro" id="IPR046664">
    <property type="entry name" value="DUF6773"/>
</dbReference>
<dbReference type="EMBL" id="JBHTNH010000008">
    <property type="protein sequence ID" value="MFD1361242.1"/>
    <property type="molecule type" value="Genomic_DNA"/>
</dbReference>
<feature type="transmembrane region" description="Helical" evidence="1">
    <location>
        <begin position="20"/>
        <end position="42"/>
    </location>
</feature>
<evidence type="ECO:0000256" key="1">
    <source>
        <dbReference type="SAM" id="Phobius"/>
    </source>
</evidence>
<dbReference type="RefSeq" id="WP_382398628.1">
    <property type="nucleotide sequence ID" value="NZ_JBHTNH010000008.1"/>
</dbReference>
<keyword evidence="1" id="KW-0472">Membrane</keyword>
<gene>
    <name evidence="2" type="ORF">ACFQ4A_06105</name>
</gene>
<feature type="transmembrane region" description="Helical" evidence="1">
    <location>
        <begin position="54"/>
        <end position="74"/>
    </location>
</feature>
<keyword evidence="1" id="KW-0812">Transmembrane</keyword>
<protein>
    <submittedName>
        <fullName evidence="2">DUF6773 family protein</fullName>
    </submittedName>
</protein>
<proteinExistence type="predicted"/>
<keyword evidence="3" id="KW-1185">Reference proteome</keyword>
<sequence>MFFRKHNTKDERITNIENKIYREIYILVMLICAISAAIKFYQNGFHLEAVYTEWVIFIATGIYFSWRSASLGIFSDEVEMHDRTSKMTKGQKQLVIGMVIGVGAALVIGMRSAILYGDGFANSIYTFFLVFAASIMMYVPFLVLVMAISYTMMKRKSDKTVAKQLDDSAEDGDPDEKY</sequence>
<dbReference type="Proteomes" id="UP001597178">
    <property type="component" value="Unassembled WGS sequence"/>
</dbReference>
<feature type="transmembrane region" description="Helical" evidence="1">
    <location>
        <begin position="94"/>
        <end position="117"/>
    </location>
</feature>
<keyword evidence="1" id="KW-1133">Transmembrane helix</keyword>